<dbReference type="AlphaFoldDB" id="A0A2Z4Y2X1"/>
<name>A0A2Z4Y2X1_SUMC1</name>
<reference evidence="1 2" key="1">
    <citation type="submission" date="2018-05" db="EMBL/GenBank/DDBJ databases">
        <title>A metagenomic window into the 2 km-deep terrestrial subsurface aquifer revealed taxonomically and functionally diverse microbial community comprising novel uncultured bacterial lineages.</title>
        <authorList>
            <person name="Kadnikov V.V."/>
            <person name="Mardanov A.V."/>
            <person name="Beletsky A.V."/>
            <person name="Banks D."/>
            <person name="Pimenov N.V."/>
            <person name="Frank Y.A."/>
            <person name="Karnachuk O.V."/>
            <person name="Ravin N.V."/>
        </authorList>
    </citation>
    <scope>NUCLEOTIDE SEQUENCE [LARGE SCALE GENOMIC DNA]</scope>
    <source>
        <strain evidence="1">BY</strain>
    </source>
</reference>
<gene>
    <name evidence="1" type="ORF">BRCON_0552</name>
</gene>
<evidence type="ECO:0000313" key="1">
    <source>
        <dbReference type="EMBL" id="AXA35329.1"/>
    </source>
</evidence>
<sequence length="170" mass="19633">MPATPAPQVLNRHTAPETTGPLFVVRKDGIHLPAFDDRPGSAPPELVRYDYRLFLPPVNLFRERAIITRPEARTTTFTLPARCQEIGFLMRSTSVEDEWPFVTVTLVEAARPSHRAPLFRGVVANRELRYYWWKVPEGWQDKLCWLEVNITNPRYDFGQISLVVANVIFR</sequence>
<organism evidence="1 2">
    <name type="scientific">Sumerlaea chitinivorans</name>
    <dbReference type="NCBI Taxonomy" id="2250252"/>
    <lineage>
        <taxon>Bacteria</taxon>
        <taxon>Candidatus Sumerlaeota</taxon>
        <taxon>Candidatus Sumerlaeia</taxon>
        <taxon>Candidatus Sumerlaeales</taxon>
        <taxon>Candidatus Sumerlaeaceae</taxon>
        <taxon>Candidatus Sumerlaea</taxon>
    </lineage>
</organism>
<evidence type="ECO:0000313" key="2">
    <source>
        <dbReference type="Proteomes" id="UP000262583"/>
    </source>
</evidence>
<protein>
    <submittedName>
        <fullName evidence="1">Uncharacterized protein</fullName>
    </submittedName>
</protein>
<accession>A0A2Z4Y2X1</accession>
<proteinExistence type="predicted"/>
<dbReference type="EMBL" id="CP030759">
    <property type="protein sequence ID" value="AXA35329.1"/>
    <property type="molecule type" value="Genomic_DNA"/>
</dbReference>
<dbReference type="Proteomes" id="UP000262583">
    <property type="component" value="Chromosome"/>
</dbReference>
<dbReference type="KEGG" id="schv:BRCON_0552"/>